<gene>
    <name evidence="2" type="ORF">M972_1155</name>
</gene>
<evidence type="ECO:0000313" key="3">
    <source>
        <dbReference type="Proteomes" id="UP000223596"/>
    </source>
</evidence>
<organism evidence="2 3">
    <name type="scientific">Acetivibrio thermocellus AD2</name>
    <dbReference type="NCBI Taxonomy" id="1138384"/>
    <lineage>
        <taxon>Bacteria</taxon>
        <taxon>Bacillati</taxon>
        <taxon>Bacillota</taxon>
        <taxon>Clostridia</taxon>
        <taxon>Eubacteriales</taxon>
        <taxon>Oscillospiraceae</taxon>
        <taxon>Acetivibrio</taxon>
    </lineage>
</organism>
<dbReference type="InterPro" id="IPR050135">
    <property type="entry name" value="dGTPase-like"/>
</dbReference>
<dbReference type="EMBL" id="PDBW01000001">
    <property type="protein sequence ID" value="PFH01325.1"/>
    <property type="molecule type" value="Genomic_DNA"/>
</dbReference>
<reference evidence="2 3" key="1">
    <citation type="submission" date="2017-09" db="EMBL/GenBank/DDBJ databases">
        <title>Evaluation of Pacific Biosciences Sequencing Technology to Finishing C. thermocellum Genome Sequences.</title>
        <authorList>
            <person name="Brown S."/>
        </authorList>
    </citation>
    <scope>NUCLEOTIDE SEQUENCE [LARGE SCALE GENOMIC DNA]</scope>
    <source>
        <strain evidence="2 3">AD2</strain>
    </source>
</reference>
<evidence type="ECO:0000313" key="2">
    <source>
        <dbReference type="EMBL" id="PFH01325.1"/>
    </source>
</evidence>
<dbReference type="PANTHER" id="PTHR11373">
    <property type="entry name" value="DEOXYNUCLEOSIDE TRIPHOSPHATE TRIPHOSPHOHYDROLASE"/>
    <property type="match status" value="1"/>
</dbReference>
<dbReference type="InterPro" id="IPR003607">
    <property type="entry name" value="HD/PDEase_dom"/>
</dbReference>
<dbReference type="Gene3D" id="1.10.3210.10">
    <property type="entry name" value="Hypothetical protein af1432"/>
    <property type="match status" value="1"/>
</dbReference>
<protein>
    <recommendedName>
        <fullName evidence="1">HD domain-containing protein</fullName>
    </recommendedName>
</protein>
<accession>A0AB36TCJ3</accession>
<dbReference type="CDD" id="cd00077">
    <property type="entry name" value="HDc"/>
    <property type="match status" value="1"/>
</dbReference>
<name>A0AB36TCJ3_ACETH</name>
<proteinExistence type="predicted"/>
<dbReference type="GO" id="GO:0008832">
    <property type="term" value="F:dGTPase activity"/>
    <property type="evidence" value="ECO:0007669"/>
    <property type="project" value="TreeGrafter"/>
</dbReference>
<feature type="domain" description="HD" evidence="1">
    <location>
        <begin position="154"/>
        <end position="224"/>
    </location>
</feature>
<dbReference type="AlphaFoldDB" id="A0AB36TCJ3"/>
<dbReference type="Proteomes" id="UP000223596">
    <property type="component" value="Unassembled WGS sequence"/>
</dbReference>
<comment type="caution">
    <text evidence="2">The sequence shown here is derived from an EMBL/GenBank/DDBJ whole genome shotgun (WGS) entry which is preliminary data.</text>
</comment>
<evidence type="ECO:0000259" key="1">
    <source>
        <dbReference type="Pfam" id="PF01966"/>
    </source>
</evidence>
<dbReference type="GO" id="GO:0006203">
    <property type="term" value="P:dGTP catabolic process"/>
    <property type="evidence" value="ECO:0007669"/>
    <property type="project" value="TreeGrafter"/>
</dbReference>
<dbReference type="Pfam" id="PF01966">
    <property type="entry name" value="HD"/>
    <property type="match status" value="1"/>
</dbReference>
<sequence length="593" mass="70539">MANEKCIRDPVHNYIYLTDVEFKLIRHPLFQRLRFITQNGSAYYTYPSNKKCRFLHSLGSMKLGGDIFLNATENLSDGDVKEYLIQAYKMLDSIANNNLTIPIFDIIKEFASMNDKTFDKYGLSLHIDKSSIENEIKKEVFQMKFARAVLFQSVRLACILHDIGHFPFSHAVERAFSQYFDYLTGDQKKENQIYVKYHSKAEYVEKQIHERIGLGILQKIIPSSEKDFHKLCRHVARIILIGHSEYRNIVHPLYTIISSELDADRLDYSLRDPRSSGLELGAFDIERLLNNFTIYRENDKFEILPKVNALSSIESFYHQRFLIYKYLIYHHSKARMDEIVKEITFLLLEIYNSKEVKYDSVRRVLTDYNFDFLWEKCDEEEYYYCNENWYFTILQAIYIIIQGVSNPDDRTEKLKTLIETFIFRKTENIYSFFKRYDAYFDFMQKMYIKIKEAEDIEFGDFEKKMRGVIKDSINNNDLKELNDRLYKQDRVICLIAKTEPKVIKFLENQAFPFTSELHVAQQEKNGQKKKVPVTVFSPYLQSMAHASEKEQFFNVFIIKEGIKTDGQRRLLEKIRKEFMRFFVSKYKLCFGIE</sequence>
<dbReference type="InterPro" id="IPR006674">
    <property type="entry name" value="HD_domain"/>
</dbReference>
<dbReference type="PANTHER" id="PTHR11373:SF4">
    <property type="entry name" value="DEOXYNUCLEOSIDE TRIPHOSPHATE TRIPHOSPHOHYDROLASE SAMHD1"/>
    <property type="match status" value="1"/>
</dbReference>
<dbReference type="RefSeq" id="WP_003516423.1">
    <property type="nucleotide sequence ID" value="NZ_CP013828.1"/>
</dbReference>
<dbReference type="SUPFAM" id="SSF109604">
    <property type="entry name" value="HD-domain/PDEase-like"/>
    <property type="match status" value="1"/>
</dbReference>